<dbReference type="AlphaFoldDB" id="V6M2E6"/>
<accession>V6M2E6</accession>
<dbReference type="EMBL" id="AUWU02000007">
    <property type="protein sequence ID" value="KAH0570619.1"/>
    <property type="molecule type" value="Genomic_DNA"/>
</dbReference>
<protein>
    <submittedName>
        <fullName evidence="1">Uncharacterized protein</fullName>
    </submittedName>
</protein>
<evidence type="ECO:0000313" key="2">
    <source>
        <dbReference type="EMBL" id="KAH0570619.1"/>
    </source>
</evidence>
<dbReference type="EMBL" id="KI546040">
    <property type="protein sequence ID" value="EST47414.1"/>
    <property type="molecule type" value="Genomic_DNA"/>
</dbReference>
<proteinExistence type="predicted"/>
<reference evidence="2" key="2">
    <citation type="submission" date="2020-12" db="EMBL/GenBank/DDBJ databases">
        <title>New Spironucleus salmonicida genome in near-complete chromosomes.</title>
        <authorList>
            <person name="Xu F."/>
            <person name="Kurt Z."/>
            <person name="Jimenez-Gonzalez A."/>
            <person name="Astvaldsson A."/>
            <person name="Andersson J.O."/>
            <person name="Svard S.G."/>
        </authorList>
    </citation>
    <scope>NUCLEOTIDE SEQUENCE</scope>
    <source>
        <strain evidence="2">ATCC 50377</strain>
    </source>
</reference>
<evidence type="ECO:0000313" key="1">
    <source>
        <dbReference type="EMBL" id="EST47414.1"/>
    </source>
</evidence>
<gene>
    <name evidence="1" type="ORF">SS50377_12400</name>
    <name evidence="2" type="ORF">SS50377_26903</name>
</gene>
<dbReference type="Proteomes" id="UP000018208">
    <property type="component" value="Unassembled WGS sequence"/>
</dbReference>
<sequence length="102" mass="11599">MGADIPTLGMPTINLSRPVSYDISQQMQSQVKSSSFQAMLNDTYCQQEAQQTDTNYCWFGEKKCKIHGGSECYDFSYISKIDEQSNVDNMEVSQSQNVSFWV</sequence>
<organism evidence="1">
    <name type="scientific">Spironucleus salmonicida</name>
    <dbReference type="NCBI Taxonomy" id="348837"/>
    <lineage>
        <taxon>Eukaryota</taxon>
        <taxon>Metamonada</taxon>
        <taxon>Diplomonadida</taxon>
        <taxon>Hexamitidae</taxon>
        <taxon>Hexamitinae</taxon>
        <taxon>Spironucleus</taxon>
    </lineage>
</organism>
<keyword evidence="3" id="KW-1185">Reference proteome</keyword>
<reference evidence="1 2" key="1">
    <citation type="journal article" date="2014" name="PLoS Genet.">
        <title>The Genome of Spironucleus salmonicida Highlights a Fish Pathogen Adapted to Fluctuating Environments.</title>
        <authorList>
            <person name="Xu F."/>
            <person name="Jerlstrom-Hultqvist J."/>
            <person name="Einarsson E."/>
            <person name="Astvaldsson A."/>
            <person name="Svard S.G."/>
            <person name="Andersson J.O."/>
        </authorList>
    </citation>
    <scope>NUCLEOTIDE SEQUENCE</scope>
    <source>
        <strain evidence="2">ATCC 50377</strain>
    </source>
</reference>
<dbReference type="VEuPathDB" id="GiardiaDB:SS50377_26903"/>
<name>V6M2E6_9EUKA</name>
<evidence type="ECO:0000313" key="3">
    <source>
        <dbReference type="Proteomes" id="UP000018208"/>
    </source>
</evidence>